<accession>A0AAV7ISX8</accession>
<evidence type="ECO:0000313" key="2">
    <source>
        <dbReference type="Proteomes" id="UP000826195"/>
    </source>
</evidence>
<comment type="caution">
    <text evidence="1">The sequence shown here is derived from an EMBL/GenBank/DDBJ whole genome shotgun (WGS) entry which is preliminary data.</text>
</comment>
<proteinExistence type="predicted"/>
<organism evidence="1 2">
    <name type="scientific">Cotesia glomerata</name>
    <name type="common">Lepidopteran parasitic wasp</name>
    <name type="synonym">Apanteles glomeratus</name>
    <dbReference type="NCBI Taxonomy" id="32391"/>
    <lineage>
        <taxon>Eukaryota</taxon>
        <taxon>Metazoa</taxon>
        <taxon>Ecdysozoa</taxon>
        <taxon>Arthropoda</taxon>
        <taxon>Hexapoda</taxon>
        <taxon>Insecta</taxon>
        <taxon>Pterygota</taxon>
        <taxon>Neoptera</taxon>
        <taxon>Endopterygota</taxon>
        <taxon>Hymenoptera</taxon>
        <taxon>Apocrita</taxon>
        <taxon>Ichneumonoidea</taxon>
        <taxon>Braconidae</taxon>
        <taxon>Microgastrinae</taxon>
        <taxon>Cotesia</taxon>
    </lineage>
</organism>
<keyword evidence="2" id="KW-1185">Reference proteome</keyword>
<gene>
    <name evidence="1" type="ORF">KQX54_014948</name>
</gene>
<sequence>MGVTKDKGRQLFTQNVITDVKLLSEKVMETPSPDSDCGLLKMGSAVGCGVDSSVFGPRTLQIPALLQTTTESTKCGQRKLWNEPLW</sequence>
<dbReference type="EMBL" id="JAHXZJ010000747">
    <property type="protein sequence ID" value="KAH0558215.1"/>
    <property type="molecule type" value="Genomic_DNA"/>
</dbReference>
<reference evidence="1 2" key="1">
    <citation type="journal article" date="2021" name="J. Hered.">
        <title>A chromosome-level genome assembly of the parasitoid wasp, Cotesia glomerata (Hymenoptera: Braconidae).</title>
        <authorList>
            <person name="Pinto B.J."/>
            <person name="Weis J.J."/>
            <person name="Gamble T."/>
            <person name="Ode P.J."/>
            <person name="Paul R."/>
            <person name="Zaspel J.M."/>
        </authorList>
    </citation>
    <scope>NUCLEOTIDE SEQUENCE [LARGE SCALE GENOMIC DNA]</scope>
    <source>
        <strain evidence="1">CgM1</strain>
    </source>
</reference>
<dbReference type="Proteomes" id="UP000826195">
    <property type="component" value="Unassembled WGS sequence"/>
</dbReference>
<protein>
    <submittedName>
        <fullName evidence="1">Uncharacterized protein</fullName>
    </submittedName>
</protein>
<evidence type="ECO:0000313" key="1">
    <source>
        <dbReference type="EMBL" id="KAH0558215.1"/>
    </source>
</evidence>
<dbReference type="AlphaFoldDB" id="A0AAV7ISX8"/>
<name>A0AAV7ISX8_COTGL</name>